<feature type="transmembrane region" description="Helical" evidence="8">
    <location>
        <begin position="135"/>
        <end position="155"/>
    </location>
</feature>
<keyword evidence="6 8" id="KW-1133">Transmembrane helix</keyword>
<evidence type="ECO:0000259" key="9">
    <source>
        <dbReference type="PROSITE" id="PS50893"/>
    </source>
</evidence>
<dbReference type="EMBL" id="PSZO01000007">
    <property type="protein sequence ID" value="TCG11438.1"/>
    <property type="molecule type" value="Genomic_DNA"/>
</dbReference>
<evidence type="ECO:0000259" key="10">
    <source>
        <dbReference type="PROSITE" id="PS50929"/>
    </source>
</evidence>
<organism evidence="11 12">
    <name type="scientific">Mycoplasma marinum</name>
    <dbReference type="NCBI Taxonomy" id="1937190"/>
    <lineage>
        <taxon>Bacteria</taxon>
        <taxon>Bacillati</taxon>
        <taxon>Mycoplasmatota</taxon>
        <taxon>Mollicutes</taxon>
        <taxon>Mycoplasmataceae</taxon>
        <taxon>Mycoplasma</taxon>
    </lineage>
</organism>
<dbReference type="OrthoDB" id="400069at2"/>
<dbReference type="GO" id="GO:0015421">
    <property type="term" value="F:ABC-type oligopeptide transporter activity"/>
    <property type="evidence" value="ECO:0007669"/>
    <property type="project" value="TreeGrafter"/>
</dbReference>
<dbReference type="SUPFAM" id="SSF90123">
    <property type="entry name" value="ABC transporter transmembrane region"/>
    <property type="match status" value="1"/>
</dbReference>
<protein>
    <recommendedName>
        <fullName evidence="13">ABC transporter ATP-binding protein</fullName>
    </recommendedName>
</protein>
<sequence>MIQKSHYKKRVTIKLLKEMPTISFFAILANIFSAVAMGITPYFVSKTVNYAINNNATLTEKWIGYTFILMAIMVVLVVFEAVIKNIYSIRVERILRNNYSENVFLNNISDFKKIGKGAHWDNLTETANSISDNYFANYLLFIKSISTIIASFVAIALLNFYIALILAFICILSKIILVVFDKKLRVKTKAKADMRKKYNEDLNDLTLGIETLFWNDNIEALGEKIGEANSNVQKTSISFFKTEQIFKYVNALIAAIVETTLLVSISIFVFKINYSVVTLFLGIFMSLEIFQGELNNLVASFVAARQTKPLRDNPDYCKNKHAKKEVLSPWFEKEIKVQKLDFSYNDKEIFKDLSFNINKGEKIAITGKSGSGKSTLLNLILNQIKPNGGSILIDGNKIETIEEQKYLSNISYANNHNLIINETFDENMSLFGNATYKLKDLKEKFNLNFIKNKSDRLDKNALSTGQQQRVNLARVWINKKSILILDECFGNLDKKNADSILKNILEDKDVTIIMISHHLTVTQTKMFNKVIEL</sequence>
<evidence type="ECO:0000256" key="8">
    <source>
        <dbReference type="SAM" id="Phobius"/>
    </source>
</evidence>
<dbReference type="SUPFAM" id="SSF52540">
    <property type="entry name" value="P-loop containing nucleoside triphosphate hydrolases"/>
    <property type="match status" value="1"/>
</dbReference>
<accession>A0A4V2NI43</accession>
<evidence type="ECO:0000256" key="2">
    <source>
        <dbReference type="ARBA" id="ARBA00005417"/>
    </source>
</evidence>
<comment type="caution">
    <text evidence="11">The sequence shown here is derived from an EMBL/GenBank/DDBJ whole genome shotgun (WGS) entry which is preliminary data.</text>
</comment>
<dbReference type="PANTHER" id="PTHR43394:SF1">
    <property type="entry name" value="ATP-BINDING CASSETTE SUB-FAMILY B MEMBER 10, MITOCHONDRIAL"/>
    <property type="match status" value="1"/>
</dbReference>
<dbReference type="GO" id="GO:0016887">
    <property type="term" value="F:ATP hydrolysis activity"/>
    <property type="evidence" value="ECO:0007669"/>
    <property type="project" value="InterPro"/>
</dbReference>
<dbReference type="CDD" id="cd03228">
    <property type="entry name" value="ABCC_MRP_Like"/>
    <property type="match status" value="1"/>
</dbReference>
<feature type="transmembrane region" description="Helical" evidence="8">
    <location>
        <begin position="161"/>
        <end position="180"/>
    </location>
</feature>
<dbReference type="AlphaFoldDB" id="A0A4V2NI43"/>
<dbReference type="InterPro" id="IPR011527">
    <property type="entry name" value="ABC1_TM_dom"/>
</dbReference>
<evidence type="ECO:0000256" key="7">
    <source>
        <dbReference type="ARBA" id="ARBA00023136"/>
    </source>
</evidence>
<feature type="domain" description="ABC transporter" evidence="9">
    <location>
        <begin position="335"/>
        <end position="533"/>
    </location>
</feature>
<dbReference type="GO" id="GO:0005886">
    <property type="term" value="C:plasma membrane"/>
    <property type="evidence" value="ECO:0007669"/>
    <property type="project" value="UniProtKB-SubCell"/>
</dbReference>
<dbReference type="GO" id="GO:0005524">
    <property type="term" value="F:ATP binding"/>
    <property type="evidence" value="ECO:0007669"/>
    <property type="project" value="UniProtKB-KW"/>
</dbReference>
<evidence type="ECO:0000256" key="3">
    <source>
        <dbReference type="ARBA" id="ARBA00022692"/>
    </source>
</evidence>
<dbReference type="SMART" id="SM00382">
    <property type="entry name" value="AAA"/>
    <property type="match status" value="1"/>
</dbReference>
<comment type="similarity">
    <text evidence="2">Belongs to the ABC transporter superfamily.</text>
</comment>
<dbReference type="PROSITE" id="PS50893">
    <property type="entry name" value="ABC_TRANSPORTER_2"/>
    <property type="match status" value="1"/>
</dbReference>
<evidence type="ECO:0000256" key="6">
    <source>
        <dbReference type="ARBA" id="ARBA00022989"/>
    </source>
</evidence>
<dbReference type="InterPro" id="IPR003439">
    <property type="entry name" value="ABC_transporter-like_ATP-bd"/>
</dbReference>
<dbReference type="Gene3D" id="1.20.1560.10">
    <property type="entry name" value="ABC transporter type 1, transmembrane domain"/>
    <property type="match status" value="1"/>
</dbReference>
<dbReference type="InterPro" id="IPR003593">
    <property type="entry name" value="AAA+_ATPase"/>
</dbReference>
<evidence type="ECO:0000256" key="5">
    <source>
        <dbReference type="ARBA" id="ARBA00022840"/>
    </source>
</evidence>
<feature type="domain" description="ABC transmembrane type-1" evidence="10">
    <location>
        <begin position="24"/>
        <end position="306"/>
    </location>
</feature>
<evidence type="ECO:0000256" key="1">
    <source>
        <dbReference type="ARBA" id="ARBA00004651"/>
    </source>
</evidence>
<evidence type="ECO:0000256" key="4">
    <source>
        <dbReference type="ARBA" id="ARBA00022741"/>
    </source>
</evidence>
<feature type="transmembrane region" description="Helical" evidence="8">
    <location>
        <begin position="21"/>
        <end position="42"/>
    </location>
</feature>
<dbReference type="InterPro" id="IPR039421">
    <property type="entry name" value="Type_1_exporter"/>
</dbReference>
<keyword evidence="3 8" id="KW-0812">Transmembrane</keyword>
<keyword evidence="12" id="KW-1185">Reference proteome</keyword>
<gene>
    <name evidence="11" type="ORF">C4B24_02085</name>
</gene>
<dbReference type="RefSeq" id="WP_131598862.1">
    <property type="nucleotide sequence ID" value="NZ_CBDBYK010000004.1"/>
</dbReference>
<proteinExistence type="inferred from homology"/>
<dbReference type="Proteomes" id="UP000294192">
    <property type="component" value="Unassembled WGS sequence"/>
</dbReference>
<dbReference type="Pfam" id="PF00005">
    <property type="entry name" value="ABC_tran"/>
    <property type="match status" value="1"/>
</dbReference>
<keyword evidence="7 8" id="KW-0472">Membrane</keyword>
<dbReference type="Pfam" id="PF00664">
    <property type="entry name" value="ABC_membrane"/>
    <property type="match status" value="1"/>
</dbReference>
<keyword evidence="4" id="KW-0547">Nucleotide-binding</keyword>
<feature type="transmembrane region" description="Helical" evidence="8">
    <location>
        <begin position="62"/>
        <end position="83"/>
    </location>
</feature>
<name>A0A4V2NI43_9MOLU</name>
<evidence type="ECO:0000313" key="11">
    <source>
        <dbReference type="EMBL" id="TCG11438.1"/>
    </source>
</evidence>
<dbReference type="InterPro" id="IPR036640">
    <property type="entry name" value="ABC1_TM_sf"/>
</dbReference>
<reference evidence="11 12" key="1">
    <citation type="submission" date="2018-02" db="EMBL/GenBank/DDBJ databases">
        <title>Mycoplasma marinum and Mycoplasma todarodis sp. nov., moderately halophilic and psychrotolerant mycoplasmas isolated from cephalopods.</title>
        <authorList>
            <person name="Viver T."/>
        </authorList>
    </citation>
    <scope>NUCLEOTIDE SEQUENCE [LARGE SCALE GENOMIC DNA]</scope>
    <source>
        <strain evidence="11 12">PE</strain>
    </source>
</reference>
<evidence type="ECO:0000313" key="12">
    <source>
        <dbReference type="Proteomes" id="UP000294192"/>
    </source>
</evidence>
<dbReference type="Gene3D" id="3.40.50.300">
    <property type="entry name" value="P-loop containing nucleotide triphosphate hydrolases"/>
    <property type="match status" value="1"/>
</dbReference>
<comment type="subcellular location">
    <subcellularLocation>
        <location evidence="1">Cell membrane</location>
        <topology evidence="1">Multi-pass membrane protein</topology>
    </subcellularLocation>
</comment>
<dbReference type="PANTHER" id="PTHR43394">
    <property type="entry name" value="ATP-DEPENDENT PERMEASE MDL1, MITOCHONDRIAL"/>
    <property type="match status" value="1"/>
</dbReference>
<dbReference type="PROSITE" id="PS50929">
    <property type="entry name" value="ABC_TM1F"/>
    <property type="match status" value="1"/>
</dbReference>
<evidence type="ECO:0008006" key="13">
    <source>
        <dbReference type="Google" id="ProtNLM"/>
    </source>
</evidence>
<feature type="transmembrane region" description="Helical" evidence="8">
    <location>
        <begin position="248"/>
        <end position="268"/>
    </location>
</feature>
<keyword evidence="5" id="KW-0067">ATP-binding</keyword>
<dbReference type="InterPro" id="IPR027417">
    <property type="entry name" value="P-loop_NTPase"/>
</dbReference>